<proteinExistence type="predicted"/>
<sequence length="157" mass="18397">MNWTQNKSIALSKVCVFVFAILGILLNIYIHHDIKFIILRRIYIPLSKEELIGKYIIFSMIAVYILDILAYTALFLLYKLLCNIHKSKVFIAENVKYLRMLSWCCFIVSFVCFILTFFYLPFVLLVTGSAFMALILRVVKNVFTEAIEIKQENEYTI</sequence>
<dbReference type="Proteomes" id="UP000276982">
    <property type="component" value="Unassembled WGS sequence"/>
</dbReference>
<reference evidence="2 3" key="1">
    <citation type="submission" date="2018-11" db="EMBL/GenBank/DDBJ databases">
        <title>Genome sequencing of Lachnoanaerobaculum orale DSM 24553T.</title>
        <authorList>
            <person name="Kook J.-K."/>
            <person name="Park S.-N."/>
            <person name="Lim Y.K."/>
        </authorList>
    </citation>
    <scope>NUCLEOTIDE SEQUENCE [LARGE SCALE GENOMIC DNA]</scope>
    <source>
        <strain evidence="2 3">DSM 24553</strain>
    </source>
</reference>
<organism evidence="2 3">
    <name type="scientific">Lachnoanaerobaculum orale</name>
    <dbReference type="NCBI Taxonomy" id="979627"/>
    <lineage>
        <taxon>Bacteria</taxon>
        <taxon>Bacillati</taxon>
        <taxon>Bacillota</taxon>
        <taxon>Clostridia</taxon>
        <taxon>Lachnospirales</taxon>
        <taxon>Lachnospiraceae</taxon>
        <taxon>Lachnoanaerobaculum</taxon>
    </lineage>
</organism>
<evidence type="ECO:0000313" key="2">
    <source>
        <dbReference type="EMBL" id="RRJ15949.1"/>
    </source>
</evidence>
<dbReference type="Pfam" id="PF11188">
    <property type="entry name" value="DUF2975"/>
    <property type="match status" value="1"/>
</dbReference>
<evidence type="ECO:0000256" key="1">
    <source>
        <dbReference type="SAM" id="Phobius"/>
    </source>
</evidence>
<comment type="caution">
    <text evidence="2">The sequence shown here is derived from an EMBL/GenBank/DDBJ whole genome shotgun (WGS) entry which is preliminary data.</text>
</comment>
<dbReference type="AlphaFoldDB" id="A0A3P3Q6D0"/>
<feature type="transmembrane region" description="Helical" evidence="1">
    <location>
        <begin position="52"/>
        <end position="77"/>
    </location>
</feature>
<keyword evidence="1" id="KW-0472">Membrane</keyword>
<evidence type="ECO:0000313" key="3">
    <source>
        <dbReference type="Proteomes" id="UP000276982"/>
    </source>
</evidence>
<dbReference type="RefSeq" id="WP_007590662.1">
    <property type="nucleotide sequence ID" value="NZ_RRCM01000001.1"/>
</dbReference>
<feature type="transmembrane region" description="Helical" evidence="1">
    <location>
        <begin position="12"/>
        <end position="32"/>
    </location>
</feature>
<keyword evidence="1" id="KW-0812">Transmembrane</keyword>
<dbReference type="InterPro" id="IPR021354">
    <property type="entry name" value="DUF2975"/>
</dbReference>
<keyword evidence="1" id="KW-1133">Transmembrane helix</keyword>
<protein>
    <submittedName>
        <fullName evidence="2">DUF2975 domain-containing protein</fullName>
    </submittedName>
</protein>
<accession>A0A3P3Q6D0</accession>
<name>A0A3P3Q6D0_9FIRM</name>
<keyword evidence="3" id="KW-1185">Reference proteome</keyword>
<dbReference type="EMBL" id="RRCM01000001">
    <property type="protein sequence ID" value="RRJ15949.1"/>
    <property type="molecule type" value="Genomic_DNA"/>
</dbReference>
<gene>
    <name evidence="2" type="ORF">EHW90_02625</name>
</gene>